<sequence>MRRVRWLFAPFVALSVPTPAEAACNGLAGCSCTVTASGVSFGNYNPLSSTPSDVTGTVQVNCTLLLALAGSFTVDLSAGGSGAFSQRRLRRGTDSLAYNLYTDAARTQIWGDGTGGSTRVTRNFAALLNFTDTMTVYARLPARQNVSAGSYSDTMIVTVTY</sequence>
<dbReference type="InterPro" id="IPR007893">
    <property type="entry name" value="Spore_coat_U/FanG"/>
</dbReference>
<evidence type="ECO:0000313" key="4">
    <source>
        <dbReference type="Proteomes" id="UP000028135"/>
    </source>
</evidence>
<feature type="chain" id="PRO_5034741516" evidence="1">
    <location>
        <begin position="23"/>
        <end position="161"/>
    </location>
</feature>
<evidence type="ECO:0000256" key="1">
    <source>
        <dbReference type="SAM" id="SignalP"/>
    </source>
</evidence>
<keyword evidence="1" id="KW-0732">Signal</keyword>
<dbReference type="GeneID" id="29272378"/>
<accession>A0A8E1C2S8</accession>
<feature type="domain" description="Spore coat protein U/FanG" evidence="2">
    <location>
        <begin position="31"/>
        <end position="158"/>
    </location>
</feature>
<name>A0A8E1C2S8_9SPHN</name>
<evidence type="ECO:0000313" key="3">
    <source>
        <dbReference type="EMBL" id="KER36336.1"/>
    </source>
</evidence>
<dbReference type="EMBL" id="JANF02000056">
    <property type="protein sequence ID" value="KER36336.1"/>
    <property type="molecule type" value="Genomic_DNA"/>
</dbReference>
<dbReference type="RefSeq" id="WP_013039229.1">
    <property type="nucleotide sequence ID" value="NZ_JANF02000056.1"/>
</dbReference>
<dbReference type="InterPro" id="IPR053167">
    <property type="entry name" value="Spore_coat_component"/>
</dbReference>
<dbReference type="AlphaFoldDB" id="A0A8E1C2S8"/>
<dbReference type="Pfam" id="PF05229">
    <property type="entry name" value="SCPU"/>
    <property type="match status" value="1"/>
</dbReference>
<reference evidence="3 4" key="1">
    <citation type="submission" date="2014-05" db="EMBL/GenBank/DDBJ databases">
        <title>Genome Announcement of Sphingobium lucknowense F2.</title>
        <authorList>
            <person name="Lal R."/>
            <person name="Negi V."/>
            <person name="Lata P."/>
            <person name="Sangwan N."/>
            <person name="Gupta S.K."/>
            <person name="Rao D.L.N."/>
            <person name="Das S."/>
        </authorList>
    </citation>
    <scope>NUCLEOTIDE SEQUENCE [LARGE SCALE GENOMIC DNA]</scope>
    <source>
        <strain evidence="3 4">F2</strain>
    </source>
</reference>
<organism evidence="3 4">
    <name type="scientific">Sphingobium indicum F2</name>
    <dbReference type="NCBI Taxonomy" id="1450518"/>
    <lineage>
        <taxon>Bacteria</taxon>
        <taxon>Pseudomonadati</taxon>
        <taxon>Pseudomonadota</taxon>
        <taxon>Alphaproteobacteria</taxon>
        <taxon>Sphingomonadales</taxon>
        <taxon>Sphingomonadaceae</taxon>
        <taxon>Sphingobium</taxon>
    </lineage>
</organism>
<feature type="signal peptide" evidence="1">
    <location>
        <begin position="1"/>
        <end position="22"/>
    </location>
</feature>
<evidence type="ECO:0000259" key="2">
    <source>
        <dbReference type="Pfam" id="PF05229"/>
    </source>
</evidence>
<proteinExistence type="predicted"/>
<dbReference type="PROSITE" id="PS51257">
    <property type="entry name" value="PROKAR_LIPOPROTEIN"/>
    <property type="match status" value="1"/>
</dbReference>
<dbReference type="PANTHER" id="PTHR37089:SF3">
    <property type="entry name" value="EXPORTED PROTEIN"/>
    <property type="match status" value="1"/>
</dbReference>
<dbReference type="PANTHER" id="PTHR37089">
    <property type="entry name" value="PROTEIN U-RELATED"/>
    <property type="match status" value="1"/>
</dbReference>
<protein>
    <submittedName>
        <fullName evidence="3">Pilus assembly protein</fullName>
    </submittedName>
</protein>
<comment type="caution">
    <text evidence="3">The sequence shown here is derived from an EMBL/GenBank/DDBJ whole genome shotgun (WGS) entry which is preliminary data.</text>
</comment>
<dbReference type="Proteomes" id="UP000028135">
    <property type="component" value="Unassembled WGS sequence"/>
</dbReference>
<dbReference type="SMART" id="SM00972">
    <property type="entry name" value="SCPU"/>
    <property type="match status" value="1"/>
</dbReference>
<gene>
    <name evidence="3" type="ORF">AL00_11350</name>
</gene>